<dbReference type="EMBL" id="FXTB01000001">
    <property type="protein sequence ID" value="SMO35919.1"/>
    <property type="molecule type" value="Genomic_DNA"/>
</dbReference>
<keyword evidence="1" id="KW-0472">Membrane</keyword>
<organism evidence="2 3">
    <name type="scientific">Saccharicrinis carchari</name>
    <dbReference type="NCBI Taxonomy" id="1168039"/>
    <lineage>
        <taxon>Bacteria</taxon>
        <taxon>Pseudomonadati</taxon>
        <taxon>Bacteroidota</taxon>
        <taxon>Bacteroidia</taxon>
        <taxon>Marinilabiliales</taxon>
        <taxon>Marinilabiliaceae</taxon>
        <taxon>Saccharicrinis</taxon>
    </lineage>
</organism>
<evidence type="ECO:0000256" key="1">
    <source>
        <dbReference type="SAM" id="Phobius"/>
    </source>
</evidence>
<keyword evidence="3" id="KW-1185">Reference proteome</keyword>
<dbReference type="InterPro" id="IPR009937">
    <property type="entry name" value="Phage_holin_3_6"/>
</dbReference>
<accession>A0A521AM89</accession>
<protein>
    <submittedName>
        <fullName evidence="2">Holin-X, holin superfamily III</fullName>
    </submittedName>
</protein>
<proteinExistence type="predicted"/>
<dbReference type="Pfam" id="PF07332">
    <property type="entry name" value="Phage_holin_3_6"/>
    <property type="match status" value="1"/>
</dbReference>
<feature type="transmembrane region" description="Helical" evidence="1">
    <location>
        <begin position="76"/>
        <end position="97"/>
    </location>
</feature>
<dbReference type="AlphaFoldDB" id="A0A521AM89"/>
<sequence>MSRKEKISDEIADIKQEIESYVQNKIDLTKLHVAEDLSKLTAGLAVRLLLFYIAFFVLLFLSMAAAYAIGSYTNNMVTGFIVVAGFYLLVGILFYLLRGILINRPIIKSFIHLFFPNYTKYEQ</sequence>
<keyword evidence="1" id="KW-1133">Transmembrane helix</keyword>
<keyword evidence="1" id="KW-0812">Transmembrane</keyword>
<gene>
    <name evidence="2" type="ORF">SAMN06265379_101246</name>
</gene>
<dbReference type="OrthoDB" id="1122303at2"/>
<feature type="transmembrane region" description="Helical" evidence="1">
    <location>
        <begin position="49"/>
        <end position="70"/>
    </location>
</feature>
<dbReference type="RefSeq" id="WP_142531649.1">
    <property type="nucleotide sequence ID" value="NZ_FXTB01000001.1"/>
</dbReference>
<name>A0A521AM89_SACCC</name>
<dbReference type="Proteomes" id="UP000319040">
    <property type="component" value="Unassembled WGS sequence"/>
</dbReference>
<evidence type="ECO:0000313" key="2">
    <source>
        <dbReference type="EMBL" id="SMO35919.1"/>
    </source>
</evidence>
<reference evidence="2 3" key="1">
    <citation type="submission" date="2017-05" db="EMBL/GenBank/DDBJ databases">
        <authorList>
            <person name="Varghese N."/>
            <person name="Submissions S."/>
        </authorList>
    </citation>
    <scope>NUCLEOTIDE SEQUENCE [LARGE SCALE GENOMIC DNA]</scope>
    <source>
        <strain evidence="2 3">DSM 27040</strain>
    </source>
</reference>
<evidence type="ECO:0000313" key="3">
    <source>
        <dbReference type="Proteomes" id="UP000319040"/>
    </source>
</evidence>